<dbReference type="AlphaFoldDB" id="A0A9W6UI41"/>
<organism evidence="1 2">
    <name type="scientific">Nocardiopsis ansamitocini</name>
    <dbReference type="NCBI Taxonomy" id="1670832"/>
    <lineage>
        <taxon>Bacteria</taxon>
        <taxon>Bacillati</taxon>
        <taxon>Actinomycetota</taxon>
        <taxon>Actinomycetes</taxon>
        <taxon>Streptosporangiales</taxon>
        <taxon>Nocardiopsidaceae</taxon>
        <taxon>Nocardiopsis</taxon>
    </lineage>
</organism>
<reference evidence="1" key="1">
    <citation type="submission" date="2023-02" db="EMBL/GenBank/DDBJ databases">
        <title>Nocardiopsis ansamitocini NBRC 112285.</title>
        <authorList>
            <person name="Ichikawa N."/>
            <person name="Sato H."/>
            <person name="Tonouchi N."/>
        </authorList>
    </citation>
    <scope>NUCLEOTIDE SEQUENCE</scope>
    <source>
        <strain evidence="1">NBRC 112285</strain>
    </source>
</reference>
<accession>A0A9W6UI41</accession>
<name>A0A9W6UI41_9ACTN</name>
<evidence type="ECO:0000313" key="2">
    <source>
        <dbReference type="Proteomes" id="UP001165092"/>
    </source>
</evidence>
<protein>
    <submittedName>
        <fullName evidence="1">Uncharacterized protein</fullName>
    </submittedName>
</protein>
<evidence type="ECO:0000313" key="1">
    <source>
        <dbReference type="EMBL" id="GLU47327.1"/>
    </source>
</evidence>
<dbReference type="Proteomes" id="UP001165092">
    <property type="component" value="Unassembled WGS sequence"/>
</dbReference>
<comment type="caution">
    <text evidence="1">The sequence shown here is derived from an EMBL/GenBank/DDBJ whole genome shotgun (WGS) entry which is preliminary data.</text>
</comment>
<sequence>MPIRPNNLTTMSATIAGAASFVNRCPRAELRATIVFESGYRQVVEESNGHPLARGQGGIVAMETSEDTRYTLFGGATCHPTLALRSGRGPVQFPTPVRAGSIILE</sequence>
<gene>
    <name evidence="1" type="ORF">Nans01_16780</name>
</gene>
<dbReference type="EMBL" id="BSQG01000002">
    <property type="protein sequence ID" value="GLU47327.1"/>
    <property type="molecule type" value="Genomic_DNA"/>
</dbReference>
<proteinExistence type="predicted"/>
<keyword evidence="2" id="KW-1185">Reference proteome</keyword>